<dbReference type="OrthoDB" id="296257at2759"/>
<feature type="transmembrane region" description="Helical" evidence="2">
    <location>
        <begin position="116"/>
        <end position="134"/>
    </location>
</feature>
<dbReference type="Gene3D" id="3.30.800.10">
    <property type="entry name" value="Phosphatidylinositol Phosphate Kinase II Beta"/>
    <property type="match status" value="1"/>
</dbReference>
<sequence>MDAFDIIALLTTSLSVLFTFFTIIIHLLLKDLLHHPGHLVFIQCVCQLMSSLHWYTTLKSASSYYSDNEMQCEIIGVVAVISSVMFFDYLLALSLEIVIKLKHSTGVIYKTRNRIYHIYSLATSCIFSSIGIITKQFGLSPSGTCSLHHGPLRLAYMMFLFANIICIWIIVLYVWKDVKKNSSSLMFSYVMVVLSVSITITISQTIDLLEYFFKISSASRDTAIIFGSLTGTCISLSRLLNKTLLRKLKSYFSTNENINSSDQAISLLEFQKSSFEASSTFSEFFQNITRQTLSRIITLVYLRFSEQLSETSLLEEGYEYKEFKFTEKEYAEIVMEEYENFEYLKGHLHKNTIREYLPELFKRIREDCIIKDKDIHESMILHMNNLSYNKQEGGGSDAFIFTTYDEKFVVKTVTSKEKRVFIRMSERYGQRIFDCKESKLIRILGLFKVMPGNVNFIIMENAIPNKDKAIIFDLKGSLIDRVVGNSLGIARGIILKDQNFVESNLKVGLSECALEHIKKVIKEDFDLLRKEKVMDYSLLLAFYDGDGKKFNRYSLQTGKYMCNIAIIDILQEYNLSKMSEKKLKSIYKKNPDKMSVAEPNTYYNRILWFTMDIFVEEQV</sequence>
<dbReference type="EMBL" id="MPUH01000920">
    <property type="protein sequence ID" value="OMJ72218.1"/>
    <property type="molecule type" value="Genomic_DNA"/>
</dbReference>
<dbReference type="Gene3D" id="3.30.810.10">
    <property type="entry name" value="2-Layer Sandwich"/>
    <property type="match status" value="1"/>
</dbReference>
<accession>A0A1R2B621</accession>
<keyword evidence="1" id="KW-0418">Kinase</keyword>
<keyword evidence="1" id="KW-0547">Nucleotide-binding</keyword>
<keyword evidence="2" id="KW-1133">Transmembrane helix</keyword>
<organism evidence="4 5">
    <name type="scientific">Stentor coeruleus</name>
    <dbReference type="NCBI Taxonomy" id="5963"/>
    <lineage>
        <taxon>Eukaryota</taxon>
        <taxon>Sar</taxon>
        <taxon>Alveolata</taxon>
        <taxon>Ciliophora</taxon>
        <taxon>Postciliodesmatophora</taxon>
        <taxon>Heterotrichea</taxon>
        <taxon>Heterotrichida</taxon>
        <taxon>Stentoridae</taxon>
        <taxon>Stentor</taxon>
    </lineage>
</organism>
<dbReference type="CDD" id="cd00139">
    <property type="entry name" value="PIPKc"/>
    <property type="match status" value="1"/>
</dbReference>
<dbReference type="GO" id="GO:0005886">
    <property type="term" value="C:plasma membrane"/>
    <property type="evidence" value="ECO:0007669"/>
    <property type="project" value="TreeGrafter"/>
</dbReference>
<evidence type="ECO:0000313" key="4">
    <source>
        <dbReference type="EMBL" id="OMJ72218.1"/>
    </source>
</evidence>
<feature type="transmembrane region" description="Helical" evidence="2">
    <location>
        <begin position="6"/>
        <end position="29"/>
    </location>
</feature>
<dbReference type="PROSITE" id="PS51455">
    <property type="entry name" value="PIPK"/>
    <property type="match status" value="1"/>
</dbReference>
<dbReference type="SMART" id="SM00330">
    <property type="entry name" value="PIPKc"/>
    <property type="match status" value="1"/>
</dbReference>
<evidence type="ECO:0000313" key="5">
    <source>
        <dbReference type="Proteomes" id="UP000187209"/>
    </source>
</evidence>
<name>A0A1R2B621_9CILI</name>
<evidence type="ECO:0000259" key="3">
    <source>
        <dbReference type="PROSITE" id="PS51455"/>
    </source>
</evidence>
<keyword evidence="2" id="KW-0472">Membrane</keyword>
<dbReference type="GO" id="GO:0005524">
    <property type="term" value="F:ATP binding"/>
    <property type="evidence" value="ECO:0007669"/>
    <property type="project" value="UniProtKB-UniRule"/>
</dbReference>
<dbReference type="InterPro" id="IPR027483">
    <property type="entry name" value="PInositol-4-P-4/5-kinase_C_sf"/>
</dbReference>
<feature type="transmembrane region" description="Helical" evidence="2">
    <location>
        <begin position="154"/>
        <end position="174"/>
    </location>
</feature>
<dbReference type="PANTHER" id="PTHR23086:SF8">
    <property type="entry name" value="PHOSPHATIDYLINOSITOL 5-PHOSPHATE 4-KINASE, ISOFORM A"/>
    <property type="match status" value="1"/>
</dbReference>
<dbReference type="InterPro" id="IPR023610">
    <property type="entry name" value="PInositol-4/5-P-5/4-kinase"/>
</dbReference>
<proteinExistence type="predicted"/>
<keyword evidence="2" id="KW-0812">Transmembrane</keyword>
<dbReference type="InterPro" id="IPR002498">
    <property type="entry name" value="PInositol-4-P-4/5-kinase_core"/>
</dbReference>
<feature type="transmembrane region" description="Helical" evidence="2">
    <location>
        <begin position="74"/>
        <end position="95"/>
    </location>
</feature>
<reference evidence="4 5" key="1">
    <citation type="submission" date="2016-11" db="EMBL/GenBank/DDBJ databases">
        <title>The macronuclear genome of Stentor coeruleus: a giant cell with tiny introns.</title>
        <authorList>
            <person name="Slabodnick M."/>
            <person name="Ruby J.G."/>
            <person name="Reiff S.B."/>
            <person name="Swart E.C."/>
            <person name="Gosai S."/>
            <person name="Prabakaran S."/>
            <person name="Witkowska E."/>
            <person name="Larue G.E."/>
            <person name="Fisher S."/>
            <person name="Freeman R.M."/>
            <person name="Gunawardena J."/>
            <person name="Chu W."/>
            <person name="Stover N.A."/>
            <person name="Gregory B.D."/>
            <person name="Nowacki M."/>
            <person name="Derisi J."/>
            <person name="Roy S.W."/>
            <person name="Marshall W.F."/>
            <person name="Sood P."/>
        </authorList>
    </citation>
    <scope>NUCLEOTIDE SEQUENCE [LARGE SCALE GENOMIC DNA]</scope>
    <source>
        <strain evidence="4">WM001</strain>
    </source>
</reference>
<dbReference type="GO" id="GO:0016308">
    <property type="term" value="F:1-phosphatidylinositol-4-phosphate 5-kinase activity"/>
    <property type="evidence" value="ECO:0007669"/>
    <property type="project" value="TreeGrafter"/>
</dbReference>
<dbReference type="PANTHER" id="PTHR23086">
    <property type="entry name" value="PHOSPHATIDYLINOSITOL-4-PHOSPHATE 5-KINASE"/>
    <property type="match status" value="1"/>
</dbReference>
<dbReference type="Pfam" id="PF01504">
    <property type="entry name" value="PIP5K"/>
    <property type="match status" value="1"/>
</dbReference>
<evidence type="ECO:0000256" key="1">
    <source>
        <dbReference type="PROSITE-ProRule" id="PRU00781"/>
    </source>
</evidence>
<feature type="domain" description="PIPK" evidence="3">
    <location>
        <begin position="288"/>
        <end position="614"/>
    </location>
</feature>
<dbReference type="GO" id="GO:0046854">
    <property type="term" value="P:phosphatidylinositol phosphate biosynthetic process"/>
    <property type="evidence" value="ECO:0007669"/>
    <property type="project" value="TreeGrafter"/>
</dbReference>
<keyword evidence="1" id="KW-0067">ATP-binding</keyword>
<dbReference type="InterPro" id="IPR027484">
    <property type="entry name" value="PInositol-4-P-5-kinase_N"/>
</dbReference>
<dbReference type="SUPFAM" id="SSF56104">
    <property type="entry name" value="SAICAR synthase-like"/>
    <property type="match status" value="1"/>
</dbReference>
<keyword evidence="1" id="KW-0808">Transferase</keyword>
<dbReference type="AlphaFoldDB" id="A0A1R2B621"/>
<evidence type="ECO:0000256" key="2">
    <source>
        <dbReference type="SAM" id="Phobius"/>
    </source>
</evidence>
<comment type="caution">
    <text evidence="4">The sequence shown here is derived from an EMBL/GenBank/DDBJ whole genome shotgun (WGS) entry which is preliminary data.</text>
</comment>
<keyword evidence="5" id="KW-1185">Reference proteome</keyword>
<feature type="transmembrane region" description="Helical" evidence="2">
    <location>
        <begin position="186"/>
        <end position="203"/>
    </location>
</feature>
<protein>
    <recommendedName>
        <fullName evidence="3">PIPK domain-containing protein</fullName>
    </recommendedName>
</protein>
<gene>
    <name evidence="4" type="ORF">SteCoe_29393</name>
</gene>
<dbReference type="Proteomes" id="UP000187209">
    <property type="component" value="Unassembled WGS sequence"/>
</dbReference>
<dbReference type="Gene3D" id="1.20.1070.10">
    <property type="entry name" value="Rhodopsin 7-helix transmembrane proteins"/>
    <property type="match status" value="1"/>
</dbReference>